<name>A0A0R3Q0D6_ANGCS</name>
<keyword evidence="3" id="KW-1185">Reference proteome</keyword>
<feature type="compositionally biased region" description="Acidic residues" evidence="1">
    <location>
        <begin position="49"/>
        <end position="69"/>
    </location>
</feature>
<dbReference type="WBParaSite" id="ACOC_0001237001-mRNA-1">
    <property type="protein sequence ID" value="ACOC_0001237001-mRNA-1"/>
    <property type="gene ID" value="ACOC_0001237001"/>
</dbReference>
<protein>
    <submittedName>
        <fullName evidence="2 4">Uncharacterized protein</fullName>
    </submittedName>
</protein>
<organism evidence="4">
    <name type="scientific">Angiostrongylus costaricensis</name>
    <name type="common">Nematode worm</name>
    <dbReference type="NCBI Taxonomy" id="334426"/>
    <lineage>
        <taxon>Eukaryota</taxon>
        <taxon>Metazoa</taxon>
        <taxon>Ecdysozoa</taxon>
        <taxon>Nematoda</taxon>
        <taxon>Chromadorea</taxon>
        <taxon>Rhabditida</taxon>
        <taxon>Rhabditina</taxon>
        <taxon>Rhabditomorpha</taxon>
        <taxon>Strongyloidea</taxon>
        <taxon>Metastrongylidae</taxon>
        <taxon>Angiostrongylus</taxon>
    </lineage>
</organism>
<dbReference type="Proteomes" id="UP000267027">
    <property type="component" value="Unassembled WGS sequence"/>
</dbReference>
<evidence type="ECO:0000313" key="4">
    <source>
        <dbReference type="WBParaSite" id="ACOC_0001237001-mRNA-1"/>
    </source>
</evidence>
<evidence type="ECO:0000313" key="3">
    <source>
        <dbReference type="Proteomes" id="UP000267027"/>
    </source>
</evidence>
<feature type="region of interest" description="Disordered" evidence="1">
    <location>
        <begin position="45"/>
        <end position="92"/>
    </location>
</feature>
<dbReference type="OrthoDB" id="5867805at2759"/>
<dbReference type="EMBL" id="UYYA01005007">
    <property type="protein sequence ID" value="VDM63956.1"/>
    <property type="molecule type" value="Genomic_DNA"/>
</dbReference>
<reference evidence="2 3" key="2">
    <citation type="submission" date="2018-11" db="EMBL/GenBank/DDBJ databases">
        <authorList>
            <consortium name="Pathogen Informatics"/>
        </authorList>
    </citation>
    <scope>NUCLEOTIDE SEQUENCE [LARGE SCALE GENOMIC DNA]</scope>
    <source>
        <strain evidence="2 3">Costa Rica</strain>
    </source>
</reference>
<accession>A0A0R3Q0D6</accession>
<gene>
    <name evidence="2" type="ORF">ACOC_LOCUS12371</name>
</gene>
<evidence type="ECO:0000256" key="1">
    <source>
        <dbReference type="SAM" id="MobiDB-lite"/>
    </source>
</evidence>
<evidence type="ECO:0000313" key="2">
    <source>
        <dbReference type="EMBL" id="VDM63956.1"/>
    </source>
</evidence>
<reference evidence="4" key="1">
    <citation type="submission" date="2017-02" db="UniProtKB">
        <authorList>
            <consortium name="WormBaseParasite"/>
        </authorList>
    </citation>
    <scope>IDENTIFICATION</scope>
</reference>
<feature type="region of interest" description="Disordered" evidence="1">
    <location>
        <begin position="1"/>
        <end position="32"/>
    </location>
</feature>
<sequence length="194" mass="22514">MVSEGNRSPSLQSPSPECPWSDLDDESNDSEYVWETSCCSSLVSKAADESVDDDNDGENVEDEVEDAEDENSKPPPEIYWSYEGTPKEDVDDNVSSEQKASQLYGMELQRQIEELERIPRPSCNDIRHLWERIEQENELYRRQFAWQMENKGTNHVGDEFIDHRNTTVKNRLNFIKPIFVYGFGIYESGGQQRY</sequence>
<dbReference type="AlphaFoldDB" id="A0A0R3Q0D6"/>
<proteinExistence type="predicted"/>
<feature type="compositionally biased region" description="Polar residues" evidence="1">
    <location>
        <begin position="1"/>
        <end position="15"/>
    </location>
</feature>